<evidence type="ECO:0000256" key="1">
    <source>
        <dbReference type="ARBA" id="ARBA00023015"/>
    </source>
</evidence>
<evidence type="ECO:0000256" key="3">
    <source>
        <dbReference type="ARBA" id="ARBA00023163"/>
    </source>
</evidence>
<dbReference type="GO" id="GO:0003700">
    <property type="term" value="F:DNA-binding transcription factor activity"/>
    <property type="evidence" value="ECO:0007669"/>
    <property type="project" value="InterPro"/>
</dbReference>
<dbReference type="InterPro" id="IPR018060">
    <property type="entry name" value="HTH_AraC"/>
</dbReference>
<dbReference type="Proteomes" id="UP000672934">
    <property type="component" value="Unassembled WGS sequence"/>
</dbReference>
<comment type="caution">
    <text evidence="5">The sequence shown here is derived from an EMBL/GenBank/DDBJ whole genome shotgun (WGS) entry which is preliminary data.</text>
</comment>
<dbReference type="RefSeq" id="WP_211945353.1">
    <property type="nucleotide sequence ID" value="NZ_CAJPUY010000001.1"/>
</dbReference>
<evidence type="ECO:0000313" key="6">
    <source>
        <dbReference type="Proteomes" id="UP000672934"/>
    </source>
</evidence>
<protein>
    <submittedName>
        <fullName evidence="5">HTH-type transcriptional activator RhaS</fullName>
    </submittedName>
</protein>
<dbReference type="InterPro" id="IPR009057">
    <property type="entry name" value="Homeodomain-like_sf"/>
</dbReference>
<dbReference type="GO" id="GO:0043565">
    <property type="term" value="F:sequence-specific DNA binding"/>
    <property type="evidence" value="ECO:0007669"/>
    <property type="project" value="InterPro"/>
</dbReference>
<dbReference type="Gene3D" id="1.10.10.60">
    <property type="entry name" value="Homeodomain-like"/>
    <property type="match status" value="2"/>
</dbReference>
<dbReference type="InterPro" id="IPR020449">
    <property type="entry name" value="Tscrpt_reg_AraC-type_HTH"/>
</dbReference>
<keyword evidence="2" id="KW-0238">DNA-binding</keyword>
<dbReference type="AlphaFoldDB" id="A0A916N262"/>
<accession>A0A916N262</accession>
<dbReference type="EMBL" id="CAJPUY010000001">
    <property type="protein sequence ID" value="CAG2127131.1"/>
    <property type="molecule type" value="Genomic_DNA"/>
</dbReference>
<organism evidence="5 6">
    <name type="scientific">Cupriavidus yeoncheonensis</name>
    <dbReference type="NCBI Taxonomy" id="1462994"/>
    <lineage>
        <taxon>Bacteria</taxon>
        <taxon>Pseudomonadati</taxon>
        <taxon>Pseudomonadota</taxon>
        <taxon>Betaproteobacteria</taxon>
        <taxon>Burkholderiales</taxon>
        <taxon>Burkholderiaceae</taxon>
        <taxon>Cupriavidus</taxon>
    </lineage>
</organism>
<feature type="domain" description="HTH araC/xylS-type" evidence="4">
    <location>
        <begin position="200"/>
        <end position="298"/>
    </location>
</feature>
<dbReference type="SMART" id="SM00342">
    <property type="entry name" value="HTH_ARAC"/>
    <property type="match status" value="1"/>
</dbReference>
<dbReference type="PROSITE" id="PS01124">
    <property type="entry name" value="HTH_ARAC_FAMILY_2"/>
    <property type="match status" value="1"/>
</dbReference>
<dbReference type="PROSITE" id="PS00041">
    <property type="entry name" value="HTH_ARAC_FAMILY_1"/>
    <property type="match status" value="1"/>
</dbReference>
<proteinExistence type="predicted"/>
<dbReference type="Pfam" id="PF12833">
    <property type="entry name" value="HTH_18"/>
    <property type="match status" value="1"/>
</dbReference>
<dbReference type="SUPFAM" id="SSF46689">
    <property type="entry name" value="Homeodomain-like"/>
    <property type="match status" value="2"/>
</dbReference>
<evidence type="ECO:0000313" key="5">
    <source>
        <dbReference type="EMBL" id="CAG2127131.1"/>
    </source>
</evidence>
<dbReference type="PRINTS" id="PR00032">
    <property type="entry name" value="HTHARAC"/>
</dbReference>
<keyword evidence="1" id="KW-0805">Transcription regulation</keyword>
<reference evidence="5" key="1">
    <citation type="submission" date="2021-03" db="EMBL/GenBank/DDBJ databases">
        <authorList>
            <person name="Peeters C."/>
        </authorList>
    </citation>
    <scope>NUCLEOTIDE SEQUENCE</scope>
    <source>
        <strain evidence="5">LMG 31506</strain>
    </source>
</reference>
<evidence type="ECO:0000256" key="2">
    <source>
        <dbReference type="ARBA" id="ARBA00023125"/>
    </source>
</evidence>
<dbReference type="PANTHER" id="PTHR46796">
    <property type="entry name" value="HTH-TYPE TRANSCRIPTIONAL ACTIVATOR RHAS-RELATED"/>
    <property type="match status" value="1"/>
</dbReference>
<sequence length="312" mass="34499">MGGGSDYGSSLKAFELPEAPRLVLKDFQQASMALTEVRSPAQLGLTTAIPYDEAFLVQLRLMACQGVEYFCEGKHLDGMDRSAGIIQFHDLRRDPVAVLTEPFHVMHIRIPLRAMRAVADDMNAPPVDALQLSPSQCVRDPVLRSLFLALRPVLNTPQEVSPLFISHVTLALTAHIAHRYGGLRDRTKPPRGGLAAWQERKAREFLDAAIDGDISLSRLAEECGLSARHFARAFQQSLGVPPHRYLLKRRVDRAKDLLERSPLSLLDIALACGFADQSHFTRVFRASLGVTPGAWRRQRFGGTAASGLEDDQ</sequence>
<evidence type="ECO:0000259" key="4">
    <source>
        <dbReference type="PROSITE" id="PS01124"/>
    </source>
</evidence>
<dbReference type="PANTHER" id="PTHR46796:SF14">
    <property type="entry name" value="TRANSCRIPTIONAL REGULATORY PROTEIN"/>
    <property type="match status" value="1"/>
</dbReference>
<gene>
    <name evidence="5" type="primary">rhaS_1</name>
    <name evidence="5" type="ORF">LMG31506_00345</name>
</gene>
<dbReference type="InterPro" id="IPR018062">
    <property type="entry name" value="HTH_AraC-typ_CS"/>
</dbReference>
<name>A0A916N262_9BURK</name>
<keyword evidence="6" id="KW-1185">Reference proteome</keyword>
<keyword evidence="3" id="KW-0804">Transcription</keyword>
<dbReference type="InterPro" id="IPR050204">
    <property type="entry name" value="AraC_XylS_family_regulators"/>
</dbReference>